<proteinExistence type="predicted"/>
<dbReference type="Proteomes" id="UP000245698">
    <property type="component" value="Unassembled WGS sequence"/>
</dbReference>
<dbReference type="Gene3D" id="3.10.450.50">
    <property type="match status" value="1"/>
</dbReference>
<sequence length="124" mass="14089">MPVKSRSDLIHSYFAAYQANDRSVIEAVLTDDFTFTSPYDDAIDRATYFARCWPNSTLFKSIAVERICEDGNGALVLYRCETLDGKVFRNTELHSFQDGRLHSVEVYFGATYKDGVFVPQQPLS</sequence>
<dbReference type="Pfam" id="PF12680">
    <property type="entry name" value="SnoaL_2"/>
    <property type="match status" value="1"/>
</dbReference>
<dbReference type="GO" id="GO:0016853">
    <property type="term" value="F:isomerase activity"/>
    <property type="evidence" value="ECO:0007669"/>
    <property type="project" value="UniProtKB-KW"/>
</dbReference>
<evidence type="ECO:0000313" key="2">
    <source>
        <dbReference type="EMBL" id="SJM33479.1"/>
    </source>
</evidence>
<keyword evidence="2" id="KW-0413">Isomerase</keyword>
<feature type="domain" description="SnoaL-like" evidence="1">
    <location>
        <begin position="11"/>
        <end position="101"/>
    </location>
</feature>
<accession>A0A2P9AQP1</accession>
<dbReference type="SUPFAM" id="SSF54427">
    <property type="entry name" value="NTF2-like"/>
    <property type="match status" value="1"/>
</dbReference>
<evidence type="ECO:0000259" key="1">
    <source>
        <dbReference type="Pfam" id="PF12680"/>
    </source>
</evidence>
<organism evidence="2 3">
    <name type="scientific">Mesorhizobium delmotii</name>
    <dbReference type="NCBI Taxonomy" id="1631247"/>
    <lineage>
        <taxon>Bacteria</taxon>
        <taxon>Pseudomonadati</taxon>
        <taxon>Pseudomonadota</taxon>
        <taxon>Alphaproteobacteria</taxon>
        <taxon>Hyphomicrobiales</taxon>
        <taxon>Phyllobacteriaceae</taxon>
        <taxon>Mesorhizobium</taxon>
    </lineage>
</organism>
<reference evidence="3" key="1">
    <citation type="submission" date="2016-12" db="EMBL/GenBank/DDBJ databases">
        <authorList>
            <person name="Brunel B."/>
        </authorList>
    </citation>
    <scope>NUCLEOTIDE SEQUENCE [LARGE SCALE GENOMIC DNA]</scope>
</reference>
<dbReference type="AlphaFoldDB" id="A0A2P9AQP1"/>
<protein>
    <submittedName>
        <fullName evidence="2">Ketosteroid isomerase</fullName>
    </submittedName>
</protein>
<dbReference type="RefSeq" id="WP_123150192.1">
    <property type="nucleotide sequence ID" value="NZ_FUIG01000043.1"/>
</dbReference>
<evidence type="ECO:0000313" key="3">
    <source>
        <dbReference type="Proteomes" id="UP000245698"/>
    </source>
</evidence>
<name>A0A2P9AQP1_9HYPH</name>
<dbReference type="EMBL" id="FUIG01000043">
    <property type="protein sequence ID" value="SJM33479.1"/>
    <property type="molecule type" value="Genomic_DNA"/>
</dbReference>
<gene>
    <name evidence="2" type="ORF">BQ8482_350123</name>
</gene>
<dbReference type="InterPro" id="IPR037401">
    <property type="entry name" value="SnoaL-like"/>
</dbReference>
<keyword evidence="3" id="KW-1185">Reference proteome</keyword>
<dbReference type="InterPro" id="IPR032710">
    <property type="entry name" value="NTF2-like_dom_sf"/>
</dbReference>